<dbReference type="Proteomes" id="UP000247696">
    <property type="component" value="Chromosome"/>
</dbReference>
<protein>
    <recommendedName>
        <fullName evidence="4">ABC transporter permease protein</fullName>
    </recommendedName>
</protein>
<dbReference type="STRING" id="1737425.GCA_900049755_02833"/>
<dbReference type="Pfam" id="PF12679">
    <property type="entry name" value="ABC2_membrane_2"/>
    <property type="match status" value="1"/>
</dbReference>
<dbReference type="RefSeq" id="WP_066590228.1">
    <property type="nucleotide sequence ID" value="NZ_CABKVS010000008.1"/>
</dbReference>
<evidence type="ECO:0008006" key="4">
    <source>
        <dbReference type="Google" id="ProtNLM"/>
    </source>
</evidence>
<evidence type="ECO:0000313" key="2">
    <source>
        <dbReference type="EMBL" id="AWT27035.1"/>
    </source>
</evidence>
<keyword evidence="1" id="KW-0812">Transmembrane</keyword>
<dbReference type="GO" id="GO:0005886">
    <property type="term" value="C:plasma membrane"/>
    <property type="evidence" value="ECO:0007669"/>
    <property type="project" value="UniProtKB-SubCell"/>
</dbReference>
<feature type="transmembrane region" description="Helical" evidence="1">
    <location>
        <begin position="197"/>
        <end position="218"/>
    </location>
</feature>
<feature type="transmembrane region" description="Helical" evidence="1">
    <location>
        <begin position="250"/>
        <end position="268"/>
    </location>
</feature>
<dbReference type="KEGG" id="cpre:Csp1_22850"/>
<dbReference type="GO" id="GO:0140359">
    <property type="term" value="F:ABC-type transporter activity"/>
    <property type="evidence" value="ECO:0007669"/>
    <property type="project" value="InterPro"/>
</dbReference>
<keyword evidence="3" id="KW-1185">Reference proteome</keyword>
<sequence>MLLNTVRAEWVKLRTTRSLYWTTALIVLFTLGWALLMGYANGSTFQQAVDDRDTSLLTALGDPSELFTVSTALQGLQLFGTMIVIVQAVITVTGEYGNGTAKLSALAAPGRWQLPVAKTVVYGAVTAVVFLVVGVASVFLTAMTANMQLDDKSLTDGLSLGADGAWRAVGLTVLSSVLVVMVSVGVGYLLRRTAGAVALLMLWVLLLEDLIGAIPKIGEHVTSYLPFRNLNAALSGTPIPDAPWGTTGSLIYFIVIVVVVFGAGIAVLRRRDV</sequence>
<dbReference type="OrthoDB" id="4420358at2"/>
<feature type="transmembrane region" description="Helical" evidence="1">
    <location>
        <begin position="165"/>
        <end position="190"/>
    </location>
</feature>
<dbReference type="PANTHER" id="PTHR37305:SF1">
    <property type="entry name" value="MEMBRANE PROTEIN"/>
    <property type="match status" value="1"/>
</dbReference>
<keyword evidence="1" id="KW-0472">Membrane</keyword>
<proteinExistence type="predicted"/>
<reference evidence="3" key="1">
    <citation type="submission" date="2017-11" db="EMBL/GenBank/DDBJ databases">
        <title>Otitis media/interna in a cat caused by the recently described species Corynebacterium provencense.</title>
        <authorList>
            <person name="Kittl S."/>
            <person name="Brodard I."/>
            <person name="Rychener L."/>
            <person name="Jores J."/>
            <person name="Roosje P."/>
            <person name="Gobeli Brawand S."/>
        </authorList>
    </citation>
    <scope>NUCLEOTIDE SEQUENCE [LARGE SCALE GENOMIC DNA]</scope>
    <source>
        <strain evidence="3">17KM38</strain>
    </source>
</reference>
<feature type="transmembrane region" description="Helical" evidence="1">
    <location>
        <begin position="20"/>
        <end position="40"/>
    </location>
</feature>
<name>A0A2Z3YNS3_9CORY</name>
<evidence type="ECO:0000313" key="3">
    <source>
        <dbReference type="Proteomes" id="UP000247696"/>
    </source>
</evidence>
<gene>
    <name evidence="2" type="ORF">Csp1_22850</name>
</gene>
<dbReference type="AlphaFoldDB" id="A0A2Z3YNS3"/>
<evidence type="ECO:0000256" key="1">
    <source>
        <dbReference type="SAM" id="Phobius"/>
    </source>
</evidence>
<dbReference type="EMBL" id="CP024988">
    <property type="protein sequence ID" value="AWT27035.1"/>
    <property type="molecule type" value="Genomic_DNA"/>
</dbReference>
<keyword evidence="1" id="KW-1133">Transmembrane helix</keyword>
<feature type="transmembrane region" description="Helical" evidence="1">
    <location>
        <begin position="120"/>
        <end position="145"/>
    </location>
</feature>
<accession>A0A2Z3YNS3</accession>
<dbReference type="PANTHER" id="PTHR37305">
    <property type="entry name" value="INTEGRAL MEMBRANE PROTEIN-RELATED"/>
    <property type="match status" value="1"/>
</dbReference>
<organism evidence="2 3">
    <name type="scientific">Corynebacterium provencense</name>
    <dbReference type="NCBI Taxonomy" id="1737425"/>
    <lineage>
        <taxon>Bacteria</taxon>
        <taxon>Bacillati</taxon>
        <taxon>Actinomycetota</taxon>
        <taxon>Actinomycetes</taxon>
        <taxon>Mycobacteriales</taxon>
        <taxon>Corynebacteriaceae</taxon>
        <taxon>Corynebacterium</taxon>
    </lineage>
</organism>